<dbReference type="GO" id="GO:0032259">
    <property type="term" value="P:methylation"/>
    <property type="evidence" value="ECO:0007669"/>
    <property type="project" value="UniProtKB-KW"/>
</dbReference>
<proteinExistence type="predicted"/>
<keyword evidence="3" id="KW-0808">Transferase</keyword>
<organism evidence="3 4">
    <name type="scientific">Phreatobacter stygius</name>
    <dbReference type="NCBI Taxonomy" id="1940610"/>
    <lineage>
        <taxon>Bacteria</taxon>
        <taxon>Pseudomonadati</taxon>
        <taxon>Pseudomonadota</taxon>
        <taxon>Alphaproteobacteria</taxon>
        <taxon>Hyphomicrobiales</taxon>
        <taxon>Phreatobacteraceae</taxon>
        <taxon>Phreatobacter</taxon>
    </lineage>
</organism>
<dbReference type="SUPFAM" id="SSF53335">
    <property type="entry name" value="S-adenosyl-L-methionine-dependent methyltransferases"/>
    <property type="match status" value="1"/>
</dbReference>
<evidence type="ECO:0000259" key="2">
    <source>
        <dbReference type="Pfam" id="PF13649"/>
    </source>
</evidence>
<evidence type="ECO:0000313" key="3">
    <source>
        <dbReference type="EMBL" id="QCI67961.1"/>
    </source>
</evidence>
<dbReference type="Gene3D" id="3.40.50.150">
    <property type="entry name" value="Vaccinia Virus protein VP39"/>
    <property type="match status" value="1"/>
</dbReference>
<dbReference type="Pfam" id="PF13649">
    <property type="entry name" value="Methyltransf_25"/>
    <property type="match status" value="1"/>
</dbReference>
<feature type="domain" description="Methyltransferase" evidence="2">
    <location>
        <begin position="76"/>
        <end position="169"/>
    </location>
</feature>
<dbReference type="InterPro" id="IPR041698">
    <property type="entry name" value="Methyltransf_25"/>
</dbReference>
<dbReference type="AlphaFoldDB" id="A0A4D7B4T6"/>
<gene>
    <name evidence="3" type="ORF">E8M01_29280</name>
</gene>
<dbReference type="InterPro" id="IPR029063">
    <property type="entry name" value="SAM-dependent_MTases_sf"/>
</dbReference>
<feature type="region of interest" description="Disordered" evidence="1">
    <location>
        <begin position="1"/>
        <end position="22"/>
    </location>
</feature>
<dbReference type="CDD" id="cd02440">
    <property type="entry name" value="AdoMet_MTases"/>
    <property type="match status" value="1"/>
</dbReference>
<evidence type="ECO:0000256" key="1">
    <source>
        <dbReference type="SAM" id="MobiDB-lite"/>
    </source>
</evidence>
<dbReference type="OrthoDB" id="213472at2"/>
<sequence length="254" mass="27229">MDHDAISIDGGTAADRHARPGAAGAGGANDLLAHFSDPHSVARYAEGPPRFVPGFTDLHRMTRLLLTERAPDDARVLVLGAGGGLELKAFAEAEPHWTFDGVDPAAEMLGLAGRTLGPLAARVRLHQGYIDDAPEGPFDAATCLLTLHFLAPDERRRTAAEIRRRLKPGAPFVAAHSSFPQDDGERALWLSRYAAFAVASGADPDQARTARAAIDTRLNLLSPAHDEAILRDAGFSNVSLFYAAFTWRGWVAYA</sequence>
<evidence type="ECO:0000313" key="4">
    <source>
        <dbReference type="Proteomes" id="UP000298781"/>
    </source>
</evidence>
<reference evidence="3 4" key="1">
    <citation type="submission" date="2019-04" db="EMBL/GenBank/DDBJ databases">
        <title>Phreatobacter aquaticus sp. nov.</title>
        <authorList>
            <person name="Choi A."/>
        </authorList>
    </citation>
    <scope>NUCLEOTIDE SEQUENCE [LARGE SCALE GENOMIC DNA]</scope>
    <source>
        <strain evidence="3 4">KCTC 52518</strain>
    </source>
</reference>
<dbReference type="KEGG" id="pstg:E8M01_29280"/>
<accession>A0A4D7B4T6</accession>
<keyword evidence="4" id="KW-1185">Reference proteome</keyword>
<protein>
    <submittedName>
        <fullName evidence="3">Class I SAM-dependent methyltransferase</fullName>
    </submittedName>
</protein>
<keyword evidence="3" id="KW-0489">Methyltransferase</keyword>
<dbReference type="Proteomes" id="UP000298781">
    <property type="component" value="Chromosome"/>
</dbReference>
<dbReference type="GO" id="GO:0008168">
    <property type="term" value="F:methyltransferase activity"/>
    <property type="evidence" value="ECO:0007669"/>
    <property type="project" value="UniProtKB-KW"/>
</dbReference>
<dbReference type="EMBL" id="CP039690">
    <property type="protein sequence ID" value="QCI67961.1"/>
    <property type="molecule type" value="Genomic_DNA"/>
</dbReference>
<name>A0A4D7B4T6_9HYPH</name>